<feature type="signal peptide" evidence="2">
    <location>
        <begin position="1"/>
        <end position="30"/>
    </location>
</feature>
<dbReference type="PATRIC" id="fig|2702.100.peg.289"/>
<evidence type="ECO:0008006" key="5">
    <source>
        <dbReference type="Google" id="ProtNLM"/>
    </source>
</evidence>
<dbReference type="EMBL" id="LRQB01000011">
    <property type="protein sequence ID" value="KXA22397.1"/>
    <property type="molecule type" value="Genomic_DNA"/>
</dbReference>
<gene>
    <name evidence="3" type="ORF">HMPREF3208_00306</name>
</gene>
<comment type="caution">
    <text evidence="3">The sequence shown here is derived from an EMBL/GenBank/DDBJ whole genome shotgun (WGS) entry which is preliminary data.</text>
</comment>
<accession>A0A133P1F7</accession>
<feature type="chain" id="PRO_5007458126" description="Peptidase" evidence="2">
    <location>
        <begin position="31"/>
        <end position="764"/>
    </location>
</feature>
<sequence length="764" mass="85546">MNIQACAYATLLVCVGVASLLLPVNSVAHATTTTHTASLHKSVHSQKFPMQAQELQQHISNIAHINNIAIMPKQRAVRTKGEYVFARHSVTLLVTISGIDATVAKEIHKVTVNVNKYRVTQVNTLTKSQLVSVVTDFRCKKHRATLIGVAKVELNNEGIYDLRTVSVRIAGVSVRLPKVLLHQGNQSHSLQPLHKTNNEHAAIAQQRLRTLNSTKRKIPLRFVIIDNTAPQLSLNYDNNSASEGKYFRKNRSVRILIKDDYFVFAHLLHDATSIAKVFADGKQVLNITAQNLKNDSRNPEVWYTDISFARDAIWDVKYYAKDLSGNMASSRHDTFIIDTHPPEVTITGVQDGGSYAHSVTPTVIIRDRWLKTKSITYSLRRMHASQILRPSTPVKASNRGVKVQYTGFYHGKQDDDVYQLQWSAQDVVNNTVRGLLQFSMNRGGSRFTVDKSTAAMNNQQLQHAQDVHIEELNPSGLVAPAKVSIVQDGVSRILSRQDFSVNRSMQHGWHRLTYTIFRRNFADNAHYRVLIASVDKAGNYSCNENSASKQQRKLKVYSATLQFIVDNLAPKVAVFDMRSNEVYQTPKKGKLIRISAKDNADLQSVTYSIDGKTQRTWRGKAANKPMLSLFMKPDGIAHNVLVEATDYAGNVTVLQYDNVTVMPILHKAVNRTKPIQRVTAKEVVTNHTSKESEKNDNNRTNWIINSQVQEPSRAVAYEAGSWQKESANSLATVAYCGIGVIAILCVALGISVFRNKRHKQIINN</sequence>
<protein>
    <recommendedName>
        <fullName evidence="5">Peptidase</fullName>
    </recommendedName>
</protein>
<reference evidence="3 4" key="1">
    <citation type="submission" date="2016-01" db="EMBL/GenBank/DDBJ databases">
        <authorList>
            <person name="Oliw E.H."/>
        </authorList>
    </citation>
    <scope>NUCLEOTIDE SEQUENCE [LARGE SCALE GENOMIC DNA]</scope>
    <source>
        <strain evidence="3 4">PSS_7772B</strain>
    </source>
</reference>
<evidence type="ECO:0000313" key="4">
    <source>
        <dbReference type="Proteomes" id="UP000070687"/>
    </source>
</evidence>
<proteinExistence type="predicted"/>
<keyword evidence="2" id="KW-0732">Signal</keyword>
<evidence type="ECO:0000313" key="3">
    <source>
        <dbReference type="EMBL" id="KXA22397.1"/>
    </source>
</evidence>
<organism evidence="3 4">
    <name type="scientific">Gardnerella vaginalis</name>
    <dbReference type="NCBI Taxonomy" id="2702"/>
    <lineage>
        <taxon>Bacteria</taxon>
        <taxon>Bacillati</taxon>
        <taxon>Actinomycetota</taxon>
        <taxon>Actinomycetes</taxon>
        <taxon>Bifidobacteriales</taxon>
        <taxon>Bifidobacteriaceae</taxon>
        <taxon>Gardnerella</taxon>
    </lineage>
</organism>
<feature type="transmembrane region" description="Helical" evidence="1">
    <location>
        <begin position="732"/>
        <end position="753"/>
    </location>
</feature>
<keyword evidence="1" id="KW-0812">Transmembrane</keyword>
<evidence type="ECO:0000256" key="1">
    <source>
        <dbReference type="SAM" id="Phobius"/>
    </source>
</evidence>
<dbReference type="Proteomes" id="UP000070687">
    <property type="component" value="Unassembled WGS sequence"/>
</dbReference>
<dbReference type="AlphaFoldDB" id="A0A133P1F7"/>
<keyword evidence="1" id="KW-0472">Membrane</keyword>
<name>A0A133P1F7_GARVA</name>
<evidence type="ECO:0000256" key="2">
    <source>
        <dbReference type="SAM" id="SignalP"/>
    </source>
</evidence>
<keyword evidence="1" id="KW-1133">Transmembrane helix</keyword>